<dbReference type="CDD" id="cd06550">
    <property type="entry name" value="TM_ABC_iron-siderophores_like"/>
    <property type="match status" value="1"/>
</dbReference>
<name>A0A1M4XE19_9FIRM</name>
<evidence type="ECO:0000256" key="1">
    <source>
        <dbReference type="ARBA" id="ARBA00004651"/>
    </source>
</evidence>
<feature type="transmembrane region" description="Helical" evidence="8">
    <location>
        <begin position="316"/>
        <end position="334"/>
    </location>
</feature>
<reference evidence="9 10" key="1">
    <citation type="submission" date="2016-11" db="EMBL/GenBank/DDBJ databases">
        <authorList>
            <person name="Jaros S."/>
            <person name="Januszkiewicz K."/>
            <person name="Wedrychowicz H."/>
        </authorList>
    </citation>
    <scope>NUCLEOTIDE SEQUENCE [LARGE SCALE GENOMIC DNA]</scope>
    <source>
        <strain evidence="9 10">DSM 14828</strain>
    </source>
</reference>
<feature type="transmembrane region" description="Helical" evidence="8">
    <location>
        <begin position="124"/>
        <end position="148"/>
    </location>
</feature>
<dbReference type="Pfam" id="PF01032">
    <property type="entry name" value="FecCD"/>
    <property type="match status" value="1"/>
</dbReference>
<evidence type="ECO:0000313" key="10">
    <source>
        <dbReference type="Proteomes" id="UP000184251"/>
    </source>
</evidence>
<evidence type="ECO:0000256" key="7">
    <source>
        <dbReference type="ARBA" id="ARBA00023136"/>
    </source>
</evidence>
<dbReference type="InterPro" id="IPR037294">
    <property type="entry name" value="ABC_BtuC-like"/>
</dbReference>
<feature type="transmembrane region" description="Helical" evidence="8">
    <location>
        <begin position="286"/>
        <end position="304"/>
    </location>
</feature>
<evidence type="ECO:0000256" key="3">
    <source>
        <dbReference type="ARBA" id="ARBA00022448"/>
    </source>
</evidence>
<keyword evidence="6 8" id="KW-1133">Transmembrane helix</keyword>
<feature type="transmembrane region" description="Helical" evidence="8">
    <location>
        <begin position="249"/>
        <end position="274"/>
    </location>
</feature>
<dbReference type="Gene3D" id="1.10.3470.10">
    <property type="entry name" value="ABC transporter involved in vitamin B12 uptake, BtuC"/>
    <property type="match status" value="1"/>
</dbReference>
<evidence type="ECO:0000256" key="8">
    <source>
        <dbReference type="SAM" id="Phobius"/>
    </source>
</evidence>
<dbReference type="InterPro" id="IPR000522">
    <property type="entry name" value="ABC_transptr_permease_BtuC"/>
</dbReference>
<dbReference type="AlphaFoldDB" id="A0A1M4XE19"/>
<comment type="subcellular location">
    <subcellularLocation>
        <location evidence="1">Cell membrane</location>
        <topology evidence="1">Multi-pass membrane protein</topology>
    </subcellularLocation>
</comment>
<dbReference type="STRING" id="1120975.SAMN02746064_01488"/>
<evidence type="ECO:0000256" key="5">
    <source>
        <dbReference type="ARBA" id="ARBA00022692"/>
    </source>
</evidence>
<dbReference type="RefSeq" id="WP_242945411.1">
    <property type="nucleotide sequence ID" value="NZ_FQTU01000009.1"/>
</dbReference>
<keyword evidence="4" id="KW-1003">Cell membrane</keyword>
<dbReference type="GO" id="GO:0005886">
    <property type="term" value="C:plasma membrane"/>
    <property type="evidence" value="ECO:0007669"/>
    <property type="project" value="UniProtKB-SubCell"/>
</dbReference>
<feature type="transmembrane region" description="Helical" evidence="8">
    <location>
        <begin position="12"/>
        <end position="42"/>
    </location>
</feature>
<protein>
    <submittedName>
        <fullName evidence="9">Iron complex transport system permease protein</fullName>
    </submittedName>
</protein>
<organism evidence="9 10">
    <name type="scientific">Alkalibacter saccharofermentans DSM 14828</name>
    <dbReference type="NCBI Taxonomy" id="1120975"/>
    <lineage>
        <taxon>Bacteria</taxon>
        <taxon>Bacillati</taxon>
        <taxon>Bacillota</taxon>
        <taxon>Clostridia</taxon>
        <taxon>Eubacteriales</taxon>
        <taxon>Eubacteriaceae</taxon>
        <taxon>Alkalibacter</taxon>
    </lineage>
</organism>
<feature type="transmembrane region" description="Helical" evidence="8">
    <location>
        <begin position="100"/>
        <end position="118"/>
    </location>
</feature>
<proteinExistence type="inferred from homology"/>
<dbReference type="Proteomes" id="UP000184251">
    <property type="component" value="Unassembled WGS sequence"/>
</dbReference>
<keyword evidence="10" id="KW-1185">Reference proteome</keyword>
<dbReference type="PANTHER" id="PTHR30472">
    <property type="entry name" value="FERRIC ENTEROBACTIN TRANSPORT SYSTEM PERMEASE PROTEIN"/>
    <property type="match status" value="1"/>
</dbReference>
<evidence type="ECO:0000313" key="9">
    <source>
        <dbReference type="EMBL" id="SHE91693.1"/>
    </source>
</evidence>
<feature type="transmembrane region" description="Helical" evidence="8">
    <location>
        <begin position="201"/>
        <end position="219"/>
    </location>
</feature>
<sequence>MKKLSNKKLAMLVSILCFAVVIFSTTIGIADISFIQTIKILLNRILLMDMDMEGIKSSASAIIWLIRFPRALLAFFVGGSLAICGVSYQSIFKNPMADPYILGVSSGAALGATVGIVARLEFYIFGLNAISILAFIGATGSLFLVYNISRVGKKVPVNTLLLSGIAIGQFLSAAISLMMVFANDLHRIIFWTMGSFNARSWSQLIMVLPYALIGFAVIFSTQREMDIMLLGEDTAAQLGVDTERLKRKILVTTALVTAASVSVTGIIGFVGLIIPHIVRIFTGPKHIYLIPYSFVAGGIFMILCDTLARSMISQEIPVGIITALFGGPFFVYLLKQRKTGGL</sequence>
<dbReference type="GO" id="GO:0022857">
    <property type="term" value="F:transmembrane transporter activity"/>
    <property type="evidence" value="ECO:0007669"/>
    <property type="project" value="InterPro"/>
</dbReference>
<dbReference type="GO" id="GO:0033214">
    <property type="term" value="P:siderophore-iron import into cell"/>
    <property type="evidence" value="ECO:0007669"/>
    <property type="project" value="TreeGrafter"/>
</dbReference>
<evidence type="ECO:0000256" key="6">
    <source>
        <dbReference type="ARBA" id="ARBA00022989"/>
    </source>
</evidence>
<feature type="transmembrane region" description="Helical" evidence="8">
    <location>
        <begin position="160"/>
        <end position="181"/>
    </location>
</feature>
<feature type="transmembrane region" description="Helical" evidence="8">
    <location>
        <begin position="62"/>
        <end position="88"/>
    </location>
</feature>
<dbReference type="PANTHER" id="PTHR30472:SF25">
    <property type="entry name" value="ABC TRANSPORTER PERMEASE PROTEIN MJ0876-RELATED"/>
    <property type="match status" value="1"/>
</dbReference>
<comment type="similarity">
    <text evidence="2">Belongs to the binding-protein-dependent transport system permease family. FecCD subfamily.</text>
</comment>
<evidence type="ECO:0000256" key="2">
    <source>
        <dbReference type="ARBA" id="ARBA00007935"/>
    </source>
</evidence>
<gene>
    <name evidence="9" type="ORF">SAMN02746064_01488</name>
</gene>
<keyword evidence="3" id="KW-0813">Transport</keyword>
<evidence type="ECO:0000256" key="4">
    <source>
        <dbReference type="ARBA" id="ARBA00022475"/>
    </source>
</evidence>
<dbReference type="EMBL" id="FQTU01000009">
    <property type="protein sequence ID" value="SHE91693.1"/>
    <property type="molecule type" value="Genomic_DNA"/>
</dbReference>
<dbReference type="FunFam" id="1.10.3470.10:FF:000001">
    <property type="entry name" value="Vitamin B12 ABC transporter permease BtuC"/>
    <property type="match status" value="1"/>
</dbReference>
<accession>A0A1M4XE19</accession>
<dbReference type="SUPFAM" id="SSF81345">
    <property type="entry name" value="ABC transporter involved in vitamin B12 uptake, BtuC"/>
    <property type="match status" value="1"/>
</dbReference>
<keyword evidence="5 8" id="KW-0812">Transmembrane</keyword>
<keyword evidence="7 8" id="KW-0472">Membrane</keyword>